<dbReference type="Proteomes" id="UP001217485">
    <property type="component" value="Unassembled WGS sequence"/>
</dbReference>
<dbReference type="Gene3D" id="3.40.50.450">
    <property type="match status" value="1"/>
</dbReference>
<dbReference type="EMBL" id="JAQNDK010000005">
    <property type="protein sequence ID" value="MDC0683723.1"/>
    <property type="molecule type" value="Genomic_DNA"/>
</dbReference>
<sequence>MIEVLAPRPFDGLTGPKLFLAGSIDNGQAEQWQASVAQELADLDVVILNPRRERWEPGWAQSLENPSFVEQVQWELRGLEEADVILMYFAPGSKAPISLLELGLFGRSGKMHVVCPEGFWRKGNVDVVCERYAIPRYASLPEGLRAVRGALLRSCGDSTR</sequence>
<name>A0ABT5CDR7_9BACT</name>
<dbReference type="Pfam" id="PF15891">
    <property type="entry name" value="Nuc_deoxyri_tr2"/>
    <property type="match status" value="1"/>
</dbReference>
<comment type="caution">
    <text evidence="1">The sequence shown here is derived from an EMBL/GenBank/DDBJ whole genome shotgun (WGS) entry which is preliminary data.</text>
</comment>
<protein>
    <submittedName>
        <fullName evidence="1">Nucleoside 2-deoxyribosyltransferase domain-containing protein</fullName>
    </submittedName>
</protein>
<evidence type="ECO:0000313" key="2">
    <source>
        <dbReference type="Proteomes" id="UP001217485"/>
    </source>
</evidence>
<proteinExistence type="predicted"/>
<dbReference type="RefSeq" id="WP_272101881.1">
    <property type="nucleotide sequence ID" value="NZ_JAQNDK010000005.1"/>
</dbReference>
<accession>A0ABT5CDR7</accession>
<keyword evidence="2" id="KW-1185">Reference proteome</keyword>
<gene>
    <name evidence="1" type="ORF">POL72_38705</name>
</gene>
<evidence type="ECO:0000313" key="1">
    <source>
        <dbReference type="EMBL" id="MDC0683723.1"/>
    </source>
</evidence>
<dbReference type="InterPro" id="IPR039470">
    <property type="entry name" value="Nuc_deoxyri_tr2"/>
</dbReference>
<organism evidence="1 2">
    <name type="scientific">Sorangium atrum</name>
    <dbReference type="NCBI Taxonomy" id="2995308"/>
    <lineage>
        <taxon>Bacteria</taxon>
        <taxon>Pseudomonadati</taxon>
        <taxon>Myxococcota</taxon>
        <taxon>Polyangia</taxon>
        <taxon>Polyangiales</taxon>
        <taxon>Polyangiaceae</taxon>
        <taxon>Sorangium</taxon>
    </lineage>
</organism>
<reference evidence="1 2" key="1">
    <citation type="submission" date="2023-01" db="EMBL/GenBank/DDBJ databases">
        <title>Minimal conservation of predation-associated metabolite biosynthetic gene clusters underscores biosynthetic potential of Myxococcota including descriptions for ten novel species: Archangium lansinium sp. nov., Myxococcus landrumus sp. nov., Nannocystis bai.</title>
        <authorList>
            <person name="Ahearne A."/>
            <person name="Stevens C."/>
            <person name="Dowd S."/>
        </authorList>
    </citation>
    <scope>NUCLEOTIDE SEQUENCE [LARGE SCALE GENOMIC DNA]</scope>
    <source>
        <strain evidence="1 2">WIWO2</strain>
    </source>
</reference>